<dbReference type="PROSITE" id="PS50109">
    <property type="entry name" value="HIS_KIN"/>
    <property type="match status" value="1"/>
</dbReference>
<evidence type="ECO:0000256" key="10">
    <source>
        <dbReference type="ARBA" id="ARBA00022777"/>
    </source>
</evidence>
<dbReference type="InterPro" id="IPR003660">
    <property type="entry name" value="HAMP_dom"/>
</dbReference>
<evidence type="ECO:0000313" key="19">
    <source>
        <dbReference type="EMBL" id="EKU47502.1"/>
    </source>
</evidence>
<comment type="subcellular location">
    <subcellularLocation>
        <location evidence="2">Cell membrane</location>
        <topology evidence="2">Multi-pass membrane protein</topology>
    </subcellularLocation>
</comment>
<dbReference type="STRING" id="1229783.C273_07387"/>
<keyword evidence="8 16" id="KW-0812">Transmembrane</keyword>
<dbReference type="Pfam" id="PF02518">
    <property type="entry name" value="HATPase_c"/>
    <property type="match status" value="1"/>
</dbReference>
<accession>K9AY69</accession>
<dbReference type="CDD" id="cd00075">
    <property type="entry name" value="HATPase"/>
    <property type="match status" value="1"/>
</dbReference>
<dbReference type="RefSeq" id="WP_009383808.1">
    <property type="nucleotide sequence ID" value="NZ_AMSQ01000010.1"/>
</dbReference>
<reference evidence="19 20" key="1">
    <citation type="journal article" date="2013" name="Genome Announc.">
        <title>Genome Sequence of Staphylococcus massiliensis Strain S46, Isolated from the Surface of Healthy Human Skin.</title>
        <authorList>
            <person name="Srivastav R."/>
            <person name="Singh A."/>
            <person name="Jangir P.K."/>
            <person name="Kumari C."/>
            <person name="Muduli S."/>
            <person name="Sharma R."/>
        </authorList>
    </citation>
    <scope>NUCLEOTIDE SEQUENCE [LARGE SCALE GENOMIC DNA]</scope>
    <source>
        <strain evidence="19 20">S46</strain>
    </source>
</reference>
<dbReference type="InterPro" id="IPR004358">
    <property type="entry name" value="Sig_transdc_His_kin-like_C"/>
</dbReference>
<dbReference type="SUPFAM" id="SSF55874">
    <property type="entry name" value="ATPase domain of HSP90 chaperone/DNA topoisomerase II/histidine kinase"/>
    <property type="match status" value="1"/>
</dbReference>
<evidence type="ECO:0000259" key="18">
    <source>
        <dbReference type="PROSITE" id="PS50885"/>
    </source>
</evidence>
<gene>
    <name evidence="19" type="ORF">C273_07387</name>
</gene>
<dbReference type="PROSITE" id="PS50885">
    <property type="entry name" value="HAMP"/>
    <property type="match status" value="1"/>
</dbReference>
<dbReference type="EMBL" id="AMSQ01000010">
    <property type="protein sequence ID" value="EKU47502.1"/>
    <property type="molecule type" value="Genomic_DNA"/>
</dbReference>
<evidence type="ECO:0000256" key="12">
    <source>
        <dbReference type="ARBA" id="ARBA00022989"/>
    </source>
</evidence>
<dbReference type="GO" id="GO:0000155">
    <property type="term" value="F:phosphorelay sensor kinase activity"/>
    <property type="evidence" value="ECO:0007669"/>
    <property type="project" value="InterPro"/>
</dbReference>
<evidence type="ECO:0000256" key="5">
    <source>
        <dbReference type="ARBA" id="ARBA00022475"/>
    </source>
</evidence>
<sequence>MKQRTLKTKWTLITTTLTFLIIFIFCLMIIYFLSDVLKQKELETIDRSSDNIINLMENKPIDEITFLDLNASLGNFQKVILYDSNRKELVESTNDDSITYSPKLSQLSNKKISIQHHNGNDYLVVKSDIDNSNFTGSSVIIHSMENYNSVIQSIYYLAIVFGLITLAITALISYIFSIQITKPIVTLSNKMIQIRRNGFQEQLRIPTNYEETDDMIDTFNKMMEQLEDSFKQQQQFVEDASHELRTPLQIIQGHLNLIKRWGKKDPEVLEESLNISIEEMKRITRLVEELLLLTKDNAKMNENEIEVVDVNHEIKSRIKSLEQLHPDYTFLFDTSHEKISLTMNRFHLEQVLLIFIDNAIKYDQKEKRINIQTTLKNKRVMIEITDHGLGIPKKDLEFIYDRFYRVDKSRSRKQGGNGLGLSIAQKVIKQYEGHIKVDSEVGKFTTFTITF</sequence>
<evidence type="ECO:0000256" key="6">
    <source>
        <dbReference type="ARBA" id="ARBA00022553"/>
    </source>
</evidence>
<keyword evidence="20" id="KW-1185">Reference proteome</keyword>
<keyword evidence="10 19" id="KW-0418">Kinase</keyword>
<keyword evidence="14 16" id="KW-0472">Membrane</keyword>
<dbReference type="PATRIC" id="fig|1229783.3.peg.1491"/>
<evidence type="ECO:0000256" key="13">
    <source>
        <dbReference type="ARBA" id="ARBA00023012"/>
    </source>
</evidence>
<dbReference type="Pfam" id="PF00512">
    <property type="entry name" value="HisKA"/>
    <property type="match status" value="1"/>
</dbReference>
<evidence type="ECO:0000259" key="17">
    <source>
        <dbReference type="PROSITE" id="PS50109"/>
    </source>
</evidence>
<dbReference type="FunFam" id="3.30.565.10:FF:000006">
    <property type="entry name" value="Sensor histidine kinase WalK"/>
    <property type="match status" value="1"/>
</dbReference>
<feature type="transmembrane region" description="Helical" evidence="16">
    <location>
        <begin position="154"/>
        <end position="176"/>
    </location>
</feature>
<dbReference type="SMART" id="SM00387">
    <property type="entry name" value="HATPase_c"/>
    <property type="match status" value="1"/>
</dbReference>
<dbReference type="SUPFAM" id="SSF158472">
    <property type="entry name" value="HAMP domain-like"/>
    <property type="match status" value="1"/>
</dbReference>
<organism evidence="19 20">
    <name type="scientific">Staphylococcus massiliensis S46</name>
    <dbReference type="NCBI Taxonomy" id="1229783"/>
    <lineage>
        <taxon>Bacteria</taxon>
        <taxon>Bacillati</taxon>
        <taxon>Bacillota</taxon>
        <taxon>Bacilli</taxon>
        <taxon>Bacillales</taxon>
        <taxon>Staphylococcaceae</taxon>
        <taxon>Staphylococcus</taxon>
    </lineage>
</organism>
<dbReference type="PANTHER" id="PTHR45528:SF12">
    <property type="entry name" value="SENSOR HISTIDINE KINASE ARSS"/>
    <property type="match status" value="1"/>
</dbReference>
<dbReference type="Pfam" id="PF18719">
    <property type="entry name" value="ArlS_N"/>
    <property type="match status" value="1"/>
</dbReference>
<comment type="caution">
    <text evidence="19">The sequence shown here is derived from an EMBL/GenBank/DDBJ whole genome shotgun (WGS) entry which is preliminary data.</text>
</comment>
<dbReference type="eggNOG" id="COG5002">
    <property type="taxonomic scope" value="Bacteria"/>
</dbReference>
<keyword evidence="5" id="KW-1003">Cell membrane</keyword>
<dbReference type="CDD" id="cd00082">
    <property type="entry name" value="HisKA"/>
    <property type="match status" value="1"/>
</dbReference>
<evidence type="ECO:0000256" key="15">
    <source>
        <dbReference type="SAM" id="Coils"/>
    </source>
</evidence>
<dbReference type="InterPro" id="IPR036097">
    <property type="entry name" value="HisK_dim/P_sf"/>
</dbReference>
<keyword evidence="15" id="KW-0175">Coiled coil</keyword>
<keyword evidence="13" id="KW-0902">Two-component regulatory system</keyword>
<dbReference type="AlphaFoldDB" id="K9AY69"/>
<dbReference type="SMART" id="SM00388">
    <property type="entry name" value="HisKA"/>
    <property type="match status" value="1"/>
</dbReference>
<dbReference type="InterPro" id="IPR003594">
    <property type="entry name" value="HATPase_dom"/>
</dbReference>
<evidence type="ECO:0000256" key="16">
    <source>
        <dbReference type="SAM" id="Phobius"/>
    </source>
</evidence>
<dbReference type="GO" id="GO:0005524">
    <property type="term" value="F:ATP binding"/>
    <property type="evidence" value="ECO:0007669"/>
    <property type="project" value="UniProtKB-KW"/>
</dbReference>
<dbReference type="OrthoDB" id="9786919at2"/>
<dbReference type="InterPro" id="IPR050398">
    <property type="entry name" value="HssS/ArlS-like"/>
</dbReference>
<feature type="transmembrane region" description="Helical" evidence="16">
    <location>
        <begin position="12"/>
        <end position="33"/>
    </location>
</feature>
<dbReference type="SUPFAM" id="SSF47384">
    <property type="entry name" value="Homodimeric domain of signal transducing histidine kinase"/>
    <property type="match status" value="1"/>
</dbReference>
<keyword evidence="6" id="KW-0597">Phosphoprotein</keyword>
<evidence type="ECO:0000256" key="14">
    <source>
        <dbReference type="ARBA" id="ARBA00023136"/>
    </source>
</evidence>
<dbReference type="PRINTS" id="PR00344">
    <property type="entry name" value="BCTRLSENSOR"/>
</dbReference>
<dbReference type="GO" id="GO:0005886">
    <property type="term" value="C:plasma membrane"/>
    <property type="evidence" value="ECO:0007669"/>
    <property type="project" value="UniProtKB-SubCell"/>
</dbReference>
<protein>
    <recommendedName>
        <fullName evidence="4">Signal transduction histidine-protein kinase ArlS</fullName>
        <ecNumber evidence="3">2.7.13.3</ecNumber>
    </recommendedName>
</protein>
<dbReference type="Proteomes" id="UP000009885">
    <property type="component" value="Unassembled WGS sequence"/>
</dbReference>
<dbReference type="InterPro" id="IPR036890">
    <property type="entry name" value="HATPase_C_sf"/>
</dbReference>
<evidence type="ECO:0000256" key="3">
    <source>
        <dbReference type="ARBA" id="ARBA00012438"/>
    </source>
</evidence>
<feature type="domain" description="HAMP" evidence="18">
    <location>
        <begin position="178"/>
        <end position="231"/>
    </location>
</feature>
<evidence type="ECO:0000256" key="9">
    <source>
        <dbReference type="ARBA" id="ARBA00022741"/>
    </source>
</evidence>
<dbReference type="Gene3D" id="1.10.287.130">
    <property type="match status" value="1"/>
</dbReference>
<evidence type="ECO:0000256" key="1">
    <source>
        <dbReference type="ARBA" id="ARBA00000085"/>
    </source>
</evidence>
<proteinExistence type="predicted"/>
<comment type="catalytic activity">
    <reaction evidence="1">
        <text>ATP + protein L-histidine = ADP + protein N-phospho-L-histidine.</text>
        <dbReference type="EC" id="2.7.13.3"/>
    </reaction>
</comment>
<evidence type="ECO:0000256" key="2">
    <source>
        <dbReference type="ARBA" id="ARBA00004651"/>
    </source>
</evidence>
<dbReference type="InterPro" id="IPR041610">
    <property type="entry name" value="ArlS_N"/>
</dbReference>
<dbReference type="Gene3D" id="6.10.340.10">
    <property type="match status" value="1"/>
</dbReference>
<dbReference type="InterPro" id="IPR003661">
    <property type="entry name" value="HisK_dim/P_dom"/>
</dbReference>
<feature type="domain" description="Histidine kinase" evidence="17">
    <location>
        <begin position="239"/>
        <end position="451"/>
    </location>
</feature>
<evidence type="ECO:0000256" key="8">
    <source>
        <dbReference type="ARBA" id="ARBA00022692"/>
    </source>
</evidence>
<keyword evidence="11" id="KW-0067">ATP-binding</keyword>
<dbReference type="EC" id="2.7.13.3" evidence="3"/>
<dbReference type="InterPro" id="IPR005467">
    <property type="entry name" value="His_kinase_dom"/>
</dbReference>
<evidence type="ECO:0000256" key="4">
    <source>
        <dbReference type="ARBA" id="ARBA00015735"/>
    </source>
</evidence>
<keyword evidence="12 16" id="KW-1133">Transmembrane helix</keyword>
<evidence type="ECO:0000256" key="11">
    <source>
        <dbReference type="ARBA" id="ARBA00022840"/>
    </source>
</evidence>
<keyword evidence="7" id="KW-0808">Transferase</keyword>
<dbReference type="FunFam" id="1.10.287.130:FF:000001">
    <property type="entry name" value="Two-component sensor histidine kinase"/>
    <property type="match status" value="1"/>
</dbReference>
<feature type="coiled-coil region" evidence="15">
    <location>
        <begin position="209"/>
        <end position="243"/>
    </location>
</feature>
<name>K9AY69_9STAP</name>
<dbReference type="PANTHER" id="PTHR45528">
    <property type="entry name" value="SENSOR HISTIDINE KINASE CPXA"/>
    <property type="match status" value="1"/>
</dbReference>
<evidence type="ECO:0000256" key="7">
    <source>
        <dbReference type="ARBA" id="ARBA00022679"/>
    </source>
</evidence>
<keyword evidence="9" id="KW-0547">Nucleotide-binding</keyword>
<evidence type="ECO:0000313" key="20">
    <source>
        <dbReference type="Proteomes" id="UP000009885"/>
    </source>
</evidence>
<dbReference type="Gene3D" id="3.30.565.10">
    <property type="entry name" value="Histidine kinase-like ATPase, C-terminal domain"/>
    <property type="match status" value="1"/>
</dbReference>